<name>A0A9D4N401_DREPO</name>
<evidence type="ECO:0000313" key="2">
    <source>
        <dbReference type="Proteomes" id="UP000828390"/>
    </source>
</evidence>
<comment type="caution">
    <text evidence="1">The sequence shown here is derived from an EMBL/GenBank/DDBJ whole genome shotgun (WGS) entry which is preliminary data.</text>
</comment>
<gene>
    <name evidence="1" type="ORF">DPMN_011428</name>
</gene>
<reference evidence="1" key="1">
    <citation type="journal article" date="2019" name="bioRxiv">
        <title>The Genome of the Zebra Mussel, Dreissena polymorpha: A Resource for Invasive Species Research.</title>
        <authorList>
            <person name="McCartney M.A."/>
            <person name="Auch B."/>
            <person name="Kono T."/>
            <person name="Mallez S."/>
            <person name="Zhang Y."/>
            <person name="Obille A."/>
            <person name="Becker A."/>
            <person name="Abrahante J.E."/>
            <person name="Garbe J."/>
            <person name="Badalamenti J.P."/>
            <person name="Herman A."/>
            <person name="Mangelson H."/>
            <person name="Liachko I."/>
            <person name="Sullivan S."/>
            <person name="Sone E.D."/>
            <person name="Koren S."/>
            <person name="Silverstein K.A.T."/>
            <person name="Beckman K.B."/>
            <person name="Gohl D.M."/>
        </authorList>
    </citation>
    <scope>NUCLEOTIDE SEQUENCE</scope>
    <source>
        <strain evidence="1">Duluth1</strain>
        <tissue evidence="1">Whole animal</tissue>
    </source>
</reference>
<dbReference type="AlphaFoldDB" id="A0A9D4N401"/>
<dbReference type="Proteomes" id="UP000828390">
    <property type="component" value="Unassembled WGS sequence"/>
</dbReference>
<dbReference type="EMBL" id="JAIWYP010000001">
    <property type="protein sequence ID" value="KAH3887411.1"/>
    <property type="molecule type" value="Genomic_DNA"/>
</dbReference>
<keyword evidence="2" id="KW-1185">Reference proteome</keyword>
<evidence type="ECO:0000313" key="1">
    <source>
        <dbReference type="EMBL" id="KAH3887411.1"/>
    </source>
</evidence>
<organism evidence="1 2">
    <name type="scientific">Dreissena polymorpha</name>
    <name type="common">Zebra mussel</name>
    <name type="synonym">Mytilus polymorpha</name>
    <dbReference type="NCBI Taxonomy" id="45954"/>
    <lineage>
        <taxon>Eukaryota</taxon>
        <taxon>Metazoa</taxon>
        <taxon>Spiralia</taxon>
        <taxon>Lophotrochozoa</taxon>
        <taxon>Mollusca</taxon>
        <taxon>Bivalvia</taxon>
        <taxon>Autobranchia</taxon>
        <taxon>Heteroconchia</taxon>
        <taxon>Euheterodonta</taxon>
        <taxon>Imparidentia</taxon>
        <taxon>Neoheterodontei</taxon>
        <taxon>Myida</taxon>
        <taxon>Dreissenoidea</taxon>
        <taxon>Dreissenidae</taxon>
        <taxon>Dreissena</taxon>
    </lineage>
</organism>
<protein>
    <submittedName>
        <fullName evidence="1">Uncharacterized protein</fullName>
    </submittedName>
</protein>
<reference evidence="1" key="2">
    <citation type="submission" date="2020-11" db="EMBL/GenBank/DDBJ databases">
        <authorList>
            <person name="McCartney M.A."/>
            <person name="Auch B."/>
            <person name="Kono T."/>
            <person name="Mallez S."/>
            <person name="Becker A."/>
            <person name="Gohl D.M."/>
            <person name="Silverstein K.A.T."/>
            <person name="Koren S."/>
            <person name="Bechman K.B."/>
            <person name="Herman A."/>
            <person name="Abrahante J.E."/>
            <person name="Garbe J."/>
        </authorList>
    </citation>
    <scope>NUCLEOTIDE SEQUENCE</scope>
    <source>
        <strain evidence="1">Duluth1</strain>
        <tissue evidence="1">Whole animal</tissue>
    </source>
</reference>
<proteinExistence type="predicted"/>
<accession>A0A9D4N401</accession>
<sequence length="276" mass="31543">MLIRETATTTGFHEYWTLNVASRVLTSVTFRVLTKFHYSCISGHFHEDWTINVIYRENAPPPGIYRKINVASRVNKDLNIFGTNVLAKFHEEQAINVGSREKFLGPCFFNQQEPFLNILTRQILTPQDAQRTSDKRQSQKLTMSTLCSELIKPYNVNCPAADGHVFQQTGTIFELSPAIIRTNKTAPHPGSHEYWTINVTSIVLTGFFTSFDMASFKLDQDIIGTNLWTKFHEYQTKNVASRVLTLFEGKMLMTDDAKWTKSDPKSSPCERFAQES</sequence>